<evidence type="ECO:0000313" key="4">
    <source>
        <dbReference type="EMBL" id="CAA7032233.1"/>
    </source>
</evidence>
<dbReference type="Proteomes" id="UP000467841">
    <property type="component" value="Unassembled WGS sequence"/>
</dbReference>
<evidence type="ECO:0000259" key="3">
    <source>
        <dbReference type="Pfam" id="PF25282"/>
    </source>
</evidence>
<dbReference type="GO" id="GO:0009707">
    <property type="term" value="C:chloroplast outer membrane"/>
    <property type="evidence" value="ECO:0007669"/>
    <property type="project" value="TreeGrafter"/>
</dbReference>
<accession>A0A6D2IX70</accession>
<dbReference type="Pfam" id="PF25280">
    <property type="entry name" value="POTRA2_Toc75"/>
    <property type="match status" value="1"/>
</dbReference>
<dbReference type="PANTHER" id="PTHR12815">
    <property type="entry name" value="SORTING AND ASSEMBLY MACHINERY SAMM50 PROTEIN FAMILY MEMBER"/>
    <property type="match status" value="1"/>
</dbReference>
<keyword evidence="5" id="KW-1185">Reference proteome</keyword>
<dbReference type="InterPro" id="IPR039910">
    <property type="entry name" value="D15-like"/>
</dbReference>
<organism evidence="4 5">
    <name type="scientific">Microthlaspi erraticum</name>
    <dbReference type="NCBI Taxonomy" id="1685480"/>
    <lineage>
        <taxon>Eukaryota</taxon>
        <taxon>Viridiplantae</taxon>
        <taxon>Streptophyta</taxon>
        <taxon>Embryophyta</taxon>
        <taxon>Tracheophyta</taxon>
        <taxon>Spermatophyta</taxon>
        <taxon>Magnoliopsida</taxon>
        <taxon>eudicotyledons</taxon>
        <taxon>Gunneridae</taxon>
        <taxon>Pentapetalae</taxon>
        <taxon>rosids</taxon>
        <taxon>malvids</taxon>
        <taxon>Brassicales</taxon>
        <taxon>Brassicaceae</taxon>
        <taxon>Coluteocarpeae</taxon>
        <taxon>Microthlaspi</taxon>
    </lineage>
</organism>
<name>A0A6D2IX70_9BRAS</name>
<feature type="domain" description="Toc75-like second POTRA" evidence="2">
    <location>
        <begin position="253"/>
        <end position="364"/>
    </location>
</feature>
<sequence length="593" mass="64818">MVTFAINGQLLAAPAVSSTASHLSTRRKYSTHSSSRELRFNTQFPRFPSLQCSSSSSSNRKTEPSPNNNLLKSLAKSLVLGSVASSASLFLPRFTSILSGGGGGGDGNSGGFGGGGGGGGGDGGFFRDLFSLAAPVAVADEEQSPDWDSHGLPANIVVQLNKLSGFKKYKISDILFFDRRSQTDVSTEDSFLDIVSIQPGKVYTKSQLQTELETLATCGLFDKVDLVGKTKPDGTLGVTISFAESTWQPAERFRCINVGLMTQAKPIATDSDMTEKEMIAYLRSQEKDYKRRIDKARPCLLPGGFQREMMMMLRDQRKVSARLLQRIQKRVNKWYQDEGYAYAEVTNFGSLNSKELVCEVREGDITQLVIQFQDKLGNVIEGNTQTPIVHREIPKQLRPGHVLNMKAASQAVRNIFALGLFSNIEVLPSQDEKNSGGVIVEIKLTEAEPKSAEVSTEWSIVPGSTGYPSLASFQPGGSVSFEHRNIHGLNRSVMGSVTTSNLLNPQGDLSFTFDYVHPYLDGVYNPRNRILKTSFINSSKLSPVFTGGPGFEEAVPPMLVDRIGLKANISENFTPQSKFTYGLVLEEITTRDQ</sequence>
<dbReference type="AlphaFoldDB" id="A0A6D2IX70"/>
<evidence type="ECO:0000256" key="1">
    <source>
        <dbReference type="SAM" id="MobiDB-lite"/>
    </source>
</evidence>
<feature type="domain" description="Toc75-like POTRA" evidence="3">
    <location>
        <begin position="153"/>
        <end position="244"/>
    </location>
</feature>
<dbReference type="Gene3D" id="3.10.20.310">
    <property type="entry name" value="membrane protein fhac"/>
    <property type="match status" value="2"/>
</dbReference>
<evidence type="ECO:0000313" key="5">
    <source>
        <dbReference type="Proteomes" id="UP000467841"/>
    </source>
</evidence>
<evidence type="ECO:0008006" key="6">
    <source>
        <dbReference type="Google" id="ProtNLM"/>
    </source>
</evidence>
<feature type="domain" description="Toc75-like POTRA" evidence="3">
    <location>
        <begin position="365"/>
        <end position="446"/>
    </location>
</feature>
<dbReference type="GO" id="GO:0045037">
    <property type="term" value="P:protein import into chloroplast stroma"/>
    <property type="evidence" value="ECO:0007669"/>
    <property type="project" value="TreeGrafter"/>
</dbReference>
<feature type="region of interest" description="Disordered" evidence="1">
    <location>
        <begin position="49"/>
        <end position="68"/>
    </location>
</feature>
<reference evidence="4" key="1">
    <citation type="submission" date="2020-01" db="EMBL/GenBank/DDBJ databases">
        <authorList>
            <person name="Mishra B."/>
        </authorList>
    </citation>
    <scope>NUCLEOTIDE SEQUENCE [LARGE SCALE GENOMIC DNA]</scope>
</reference>
<comment type="caution">
    <text evidence="4">The sequence shown here is derived from an EMBL/GenBank/DDBJ whole genome shotgun (WGS) entry which is preliminary data.</text>
</comment>
<dbReference type="OrthoDB" id="1161695at2759"/>
<dbReference type="EMBL" id="CACVBM020001118">
    <property type="protein sequence ID" value="CAA7032233.1"/>
    <property type="molecule type" value="Genomic_DNA"/>
</dbReference>
<dbReference type="InterPro" id="IPR057355">
    <property type="entry name" value="POTRA2_Toc75"/>
</dbReference>
<dbReference type="GO" id="GO:0009658">
    <property type="term" value="P:chloroplast organization"/>
    <property type="evidence" value="ECO:0007669"/>
    <property type="project" value="TreeGrafter"/>
</dbReference>
<gene>
    <name evidence="4" type="ORF">MERR_LOCUS19468</name>
</gene>
<evidence type="ECO:0000259" key="2">
    <source>
        <dbReference type="Pfam" id="PF25280"/>
    </source>
</evidence>
<protein>
    <recommendedName>
        <fullName evidence="6">Bacterial surface antigen (D15) domain-containing protein</fullName>
    </recommendedName>
</protein>
<proteinExistence type="predicted"/>
<dbReference type="Pfam" id="PF25282">
    <property type="entry name" value="POTRA1_3_Toc75"/>
    <property type="match status" value="2"/>
</dbReference>
<dbReference type="PANTHER" id="PTHR12815:SF45">
    <property type="entry name" value="GENOME ASSEMBLY, CHROMOSOME: A10"/>
    <property type="match status" value="1"/>
</dbReference>
<dbReference type="InterPro" id="IPR057354">
    <property type="entry name" value="POTRA1_3_Toc75"/>
</dbReference>